<proteinExistence type="predicted"/>
<comment type="caution">
    <text evidence="1">The sequence shown here is derived from an EMBL/GenBank/DDBJ whole genome shotgun (WGS) entry which is preliminary data.</text>
</comment>
<dbReference type="EMBL" id="JBHTBJ010000032">
    <property type="protein sequence ID" value="MFC7278383.1"/>
    <property type="molecule type" value="Genomic_DNA"/>
</dbReference>
<reference evidence="2" key="1">
    <citation type="journal article" date="2019" name="Int. J. Syst. Evol. Microbiol.">
        <title>The Global Catalogue of Microorganisms (GCM) 10K type strain sequencing project: providing services to taxonomists for standard genome sequencing and annotation.</title>
        <authorList>
            <consortium name="The Broad Institute Genomics Platform"/>
            <consortium name="The Broad Institute Genome Sequencing Center for Infectious Disease"/>
            <person name="Wu L."/>
            <person name="Ma J."/>
        </authorList>
    </citation>
    <scope>NUCLEOTIDE SEQUENCE [LARGE SCALE GENOMIC DNA]</scope>
    <source>
        <strain evidence="2">XZYJT-10</strain>
    </source>
</reference>
<sequence length="97" mass="10850">MATYEDWMDAYDAAYDALPRDADLACPNCGHHTLRLIFTGDLDRDVGYGSFWCDTCLLGVGTCRTIIPDGAVVRDIHLSSEERVPQIPNFRLVPMND</sequence>
<evidence type="ECO:0000313" key="2">
    <source>
        <dbReference type="Proteomes" id="UP001596548"/>
    </source>
</evidence>
<accession>A0ABW2I0Q4</accession>
<evidence type="ECO:0000313" key="1">
    <source>
        <dbReference type="EMBL" id="MFC7278383.1"/>
    </source>
</evidence>
<organism evidence="1 2">
    <name type="scientific">Paractinoplanes rhizophilus</name>
    <dbReference type="NCBI Taxonomy" id="1416877"/>
    <lineage>
        <taxon>Bacteria</taxon>
        <taxon>Bacillati</taxon>
        <taxon>Actinomycetota</taxon>
        <taxon>Actinomycetes</taxon>
        <taxon>Micromonosporales</taxon>
        <taxon>Micromonosporaceae</taxon>
        <taxon>Paractinoplanes</taxon>
    </lineage>
</organism>
<dbReference type="RefSeq" id="WP_378975172.1">
    <property type="nucleotide sequence ID" value="NZ_JBHTBJ010000032.1"/>
</dbReference>
<name>A0ABW2I0Q4_9ACTN</name>
<dbReference type="Proteomes" id="UP001596548">
    <property type="component" value="Unassembled WGS sequence"/>
</dbReference>
<keyword evidence="2" id="KW-1185">Reference proteome</keyword>
<protein>
    <submittedName>
        <fullName evidence="1">Uncharacterized protein</fullName>
    </submittedName>
</protein>
<gene>
    <name evidence="1" type="ORF">ACFQS1_30740</name>
</gene>